<evidence type="ECO:0000313" key="2">
    <source>
        <dbReference type="Proteomes" id="UP000265520"/>
    </source>
</evidence>
<dbReference type="EMBL" id="LXQA010152929">
    <property type="protein sequence ID" value="MCI26386.1"/>
    <property type="molecule type" value="Genomic_DNA"/>
</dbReference>
<proteinExistence type="predicted"/>
<sequence length="110" mass="11729">MSISDEHFELAEQLLCEEPFTVLLDEVSSDVGDDAVFDSVSKGSHTPDAAEVVCAVECMQCLTKEDSVSIGLEISCEEASLSCDSAVGCFTCGFCNSRSLRDSFTASINI</sequence>
<accession>A0A392QS88</accession>
<comment type="caution">
    <text evidence="1">The sequence shown here is derived from an EMBL/GenBank/DDBJ whole genome shotgun (WGS) entry which is preliminary data.</text>
</comment>
<name>A0A392QS88_9FABA</name>
<keyword evidence="2" id="KW-1185">Reference proteome</keyword>
<dbReference type="AlphaFoldDB" id="A0A392QS88"/>
<protein>
    <submittedName>
        <fullName evidence="1">Uncharacterized protein</fullName>
    </submittedName>
</protein>
<dbReference type="Proteomes" id="UP000265520">
    <property type="component" value="Unassembled WGS sequence"/>
</dbReference>
<evidence type="ECO:0000313" key="1">
    <source>
        <dbReference type="EMBL" id="MCI26386.1"/>
    </source>
</evidence>
<organism evidence="1 2">
    <name type="scientific">Trifolium medium</name>
    <dbReference type="NCBI Taxonomy" id="97028"/>
    <lineage>
        <taxon>Eukaryota</taxon>
        <taxon>Viridiplantae</taxon>
        <taxon>Streptophyta</taxon>
        <taxon>Embryophyta</taxon>
        <taxon>Tracheophyta</taxon>
        <taxon>Spermatophyta</taxon>
        <taxon>Magnoliopsida</taxon>
        <taxon>eudicotyledons</taxon>
        <taxon>Gunneridae</taxon>
        <taxon>Pentapetalae</taxon>
        <taxon>rosids</taxon>
        <taxon>fabids</taxon>
        <taxon>Fabales</taxon>
        <taxon>Fabaceae</taxon>
        <taxon>Papilionoideae</taxon>
        <taxon>50 kb inversion clade</taxon>
        <taxon>NPAAA clade</taxon>
        <taxon>Hologalegina</taxon>
        <taxon>IRL clade</taxon>
        <taxon>Trifolieae</taxon>
        <taxon>Trifolium</taxon>
    </lineage>
</organism>
<reference evidence="1 2" key="1">
    <citation type="journal article" date="2018" name="Front. Plant Sci.">
        <title>Red Clover (Trifolium pratense) and Zigzag Clover (T. medium) - A Picture of Genomic Similarities and Differences.</title>
        <authorList>
            <person name="Dluhosova J."/>
            <person name="Istvanek J."/>
            <person name="Nedelnik J."/>
            <person name="Repkova J."/>
        </authorList>
    </citation>
    <scope>NUCLEOTIDE SEQUENCE [LARGE SCALE GENOMIC DNA]</scope>
    <source>
        <strain evidence="2">cv. 10/8</strain>
        <tissue evidence="1">Leaf</tissue>
    </source>
</reference>